<protein>
    <recommendedName>
        <fullName evidence="2">RecT family</fullName>
    </recommendedName>
</protein>
<dbReference type="EMBL" id="LR796585">
    <property type="protein sequence ID" value="CAB4153036.1"/>
    <property type="molecule type" value="Genomic_DNA"/>
</dbReference>
<proteinExistence type="predicted"/>
<organism evidence="1">
    <name type="scientific">uncultured Caudovirales phage</name>
    <dbReference type="NCBI Taxonomy" id="2100421"/>
    <lineage>
        <taxon>Viruses</taxon>
        <taxon>Duplodnaviria</taxon>
        <taxon>Heunggongvirae</taxon>
        <taxon>Uroviricota</taxon>
        <taxon>Caudoviricetes</taxon>
        <taxon>Peduoviridae</taxon>
        <taxon>Maltschvirus</taxon>
        <taxon>Maltschvirus maltsch</taxon>
    </lineage>
</organism>
<name>A0A6J5N6P0_9CAUD</name>
<evidence type="ECO:0000313" key="1">
    <source>
        <dbReference type="EMBL" id="CAB4153036.1"/>
    </source>
</evidence>
<sequence length="232" mass="25966">MQENSNTELSAFTSSAGFEEAQRIAVALVKSELIPTAYRNNIPSALIALELAKRTGVSPIMVMQNLHVIQGRPSWSSSFIIAVINSYKKFSMPLNFTMDGEGSTRSCVAWTTGVDGTKYESPTVNMAMAAAEGWINKAGSKWKTMPELMLRYRAAAFFGRLYCPELLMGMQAEDEVIDVVTKAEPIDKELQRKLLMLSDCKTIDEVMLLQESQPTWDIKLFNDRKEELYASK</sequence>
<evidence type="ECO:0008006" key="2">
    <source>
        <dbReference type="Google" id="ProtNLM"/>
    </source>
</evidence>
<reference evidence="1" key="1">
    <citation type="submission" date="2020-04" db="EMBL/GenBank/DDBJ databases">
        <authorList>
            <person name="Chiriac C."/>
            <person name="Salcher M."/>
            <person name="Ghai R."/>
            <person name="Kavagutti S V."/>
        </authorList>
    </citation>
    <scope>NUCLEOTIDE SEQUENCE</scope>
</reference>
<gene>
    <name evidence="1" type="ORF">UFOVP606_39</name>
</gene>
<accession>A0A6J5N6P0</accession>